<dbReference type="InterPro" id="IPR000241">
    <property type="entry name" value="RlmKL-like_Mtase"/>
</dbReference>
<dbReference type="EMBL" id="ATCN01000613">
    <property type="protein sequence ID" value="EPR78687.1"/>
    <property type="molecule type" value="Genomic_DNA"/>
</dbReference>
<dbReference type="HOGENOM" id="CLU_053196_0_0_1"/>
<gene>
    <name evidence="4" type="ORF">SLOPH_2001</name>
</gene>
<dbReference type="InterPro" id="IPR002052">
    <property type="entry name" value="DNA_methylase_N6_adenine_CS"/>
</dbReference>
<keyword evidence="1 4" id="KW-0489">Methyltransferase</keyword>
<evidence type="ECO:0000259" key="3">
    <source>
        <dbReference type="Pfam" id="PF01170"/>
    </source>
</evidence>
<dbReference type="OMA" id="KLRTCER"/>
<dbReference type="GO" id="GO:0005737">
    <property type="term" value="C:cytoplasm"/>
    <property type="evidence" value="ECO:0007669"/>
    <property type="project" value="TreeGrafter"/>
</dbReference>
<feature type="domain" description="Ribosomal RNA large subunit methyltransferase K/L-like methyltransferase" evidence="3">
    <location>
        <begin position="221"/>
        <end position="398"/>
    </location>
</feature>
<reference evidence="5" key="1">
    <citation type="journal article" date="2013" name="PLoS Genet.">
        <title>The genome of Spraguea lophii and the basis of host-microsporidian interactions.</title>
        <authorList>
            <person name="Campbell S.E."/>
            <person name="Williams T.A."/>
            <person name="Yousuf A."/>
            <person name="Soanes D.M."/>
            <person name="Paszkiewicz K.H."/>
            <person name="Williams B.A.P."/>
        </authorList>
    </citation>
    <scope>NUCLEOTIDE SEQUENCE [LARGE SCALE GENOMIC DNA]</scope>
    <source>
        <strain evidence="5">42_110</strain>
    </source>
</reference>
<organism evidence="4 5">
    <name type="scientific">Spraguea lophii (strain 42_110)</name>
    <name type="common">Microsporidian parasite</name>
    <dbReference type="NCBI Taxonomy" id="1358809"/>
    <lineage>
        <taxon>Eukaryota</taxon>
        <taxon>Fungi</taxon>
        <taxon>Fungi incertae sedis</taxon>
        <taxon>Microsporidia</taxon>
        <taxon>Spragueidae</taxon>
        <taxon>Spraguea</taxon>
    </lineage>
</organism>
<dbReference type="PANTHER" id="PTHR13370:SF3">
    <property type="entry name" value="TRNA (GUANINE(10)-N2)-METHYLTRANSFERASE HOMOLOG"/>
    <property type="match status" value="1"/>
</dbReference>
<dbReference type="PIRSF" id="PIRSF017259">
    <property type="entry name" value="tRNA_mtfrase_TRM11"/>
    <property type="match status" value="1"/>
</dbReference>
<proteinExistence type="predicted"/>
<dbReference type="GO" id="GO:0043527">
    <property type="term" value="C:tRNA methyltransferase complex"/>
    <property type="evidence" value="ECO:0007669"/>
    <property type="project" value="UniProtKB-ARBA"/>
</dbReference>
<dbReference type="GO" id="GO:0008168">
    <property type="term" value="F:methyltransferase activity"/>
    <property type="evidence" value="ECO:0007669"/>
    <property type="project" value="UniProtKB-KW"/>
</dbReference>
<sequence length="458" mass="53461">MDIFLLRFTHTYREFRKIEFIYLCKNNNIEYNILKDLEYNNPYMIVEMNIKDLDIILERSIFISKASYYVSEYILSYKNGNCYSIDHNYNNTGNVYSKCNKYSKCYNIKNPDNNFIPGRINDIISAMDYNTTRIKIRNFGCSVKKDGRNMIIGYFSYLVKDTKVLLDDSSLTYGIDVVNEDYDAVLIKNCNNISNKLGLYLSVFYKNSNRKKFLEMAVENRKFIGHTSFDLELSLFMVNVVKTNNVNIIYDPCMGSGSILLAGAILDTYVIGSDISKYEMVGDHIIIGENEVDPVLYSQQHKQTNNINLCENTINGNKIKINRKGVKTRALNENVYSNFKQFNLQKYLLGCFVSSVKNNIFNINDIANKHNNFYNGISIITDPPYGIRVSDKEIYDVIFNIKLLADKFLKNNMMVIVYLTDRSNLIEDIFYNYNIIIRIDQQMASYSRTFFFLKNKYY</sequence>
<dbReference type="InterPro" id="IPR029063">
    <property type="entry name" value="SAM-dependent_MTases_sf"/>
</dbReference>
<accession>S7WAB4</accession>
<dbReference type="AlphaFoldDB" id="S7WAB4"/>
<dbReference type="InParanoid" id="S7WAB4"/>
<evidence type="ECO:0000256" key="1">
    <source>
        <dbReference type="ARBA" id="ARBA00022603"/>
    </source>
</evidence>
<evidence type="ECO:0000313" key="4">
    <source>
        <dbReference type="EMBL" id="EPR78687.1"/>
    </source>
</evidence>
<dbReference type="PANTHER" id="PTHR13370">
    <property type="entry name" value="RNA METHYLASE-RELATED"/>
    <property type="match status" value="1"/>
</dbReference>
<name>S7WAB4_SPRLO</name>
<protein>
    <submittedName>
        <fullName evidence="4">tRNA methyltransferase 11</fullName>
    </submittedName>
</protein>
<dbReference type="SUPFAM" id="SSF53335">
    <property type="entry name" value="S-adenosyl-L-methionine-dependent methyltransferases"/>
    <property type="match status" value="1"/>
</dbReference>
<dbReference type="Pfam" id="PF01170">
    <property type="entry name" value="UPF0020"/>
    <property type="match status" value="1"/>
</dbReference>
<comment type="caution">
    <text evidence="4">The sequence shown here is derived from an EMBL/GenBank/DDBJ whole genome shotgun (WGS) entry which is preliminary data.</text>
</comment>
<dbReference type="PROSITE" id="PS00092">
    <property type="entry name" value="N6_MTASE"/>
    <property type="match status" value="1"/>
</dbReference>
<dbReference type="STRING" id="1358809.S7WAB4"/>
<dbReference type="GO" id="GO:0003676">
    <property type="term" value="F:nucleic acid binding"/>
    <property type="evidence" value="ECO:0007669"/>
    <property type="project" value="InterPro"/>
</dbReference>
<dbReference type="GO" id="GO:0032259">
    <property type="term" value="P:methylation"/>
    <property type="evidence" value="ECO:0007669"/>
    <property type="project" value="UniProtKB-KW"/>
</dbReference>
<evidence type="ECO:0000256" key="2">
    <source>
        <dbReference type="ARBA" id="ARBA00022679"/>
    </source>
</evidence>
<dbReference type="Gene3D" id="3.40.50.150">
    <property type="entry name" value="Vaccinia Virus protein VP39"/>
    <property type="match status" value="1"/>
</dbReference>
<dbReference type="OrthoDB" id="2191663at2759"/>
<evidence type="ECO:0000313" key="5">
    <source>
        <dbReference type="Proteomes" id="UP000014978"/>
    </source>
</evidence>
<dbReference type="VEuPathDB" id="MicrosporidiaDB:SLOPH_2001"/>
<keyword evidence="5" id="KW-1185">Reference proteome</keyword>
<keyword evidence="2 4" id="KW-0808">Transferase</keyword>
<dbReference type="Proteomes" id="UP000014978">
    <property type="component" value="Unassembled WGS sequence"/>
</dbReference>